<accession>A0A6M2BUF6</accession>
<organism evidence="2 3">
    <name type="scientific">Solimonas terrae</name>
    <dbReference type="NCBI Taxonomy" id="1396819"/>
    <lineage>
        <taxon>Bacteria</taxon>
        <taxon>Pseudomonadati</taxon>
        <taxon>Pseudomonadota</taxon>
        <taxon>Gammaproteobacteria</taxon>
        <taxon>Nevskiales</taxon>
        <taxon>Nevskiaceae</taxon>
        <taxon>Solimonas</taxon>
    </lineage>
</organism>
<dbReference type="GO" id="GO:0016787">
    <property type="term" value="F:hydrolase activity"/>
    <property type="evidence" value="ECO:0007669"/>
    <property type="project" value="UniProtKB-KW"/>
</dbReference>
<name>A0A6M2BUF6_9GAMM</name>
<keyword evidence="3" id="KW-1185">Reference proteome</keyword>
<evidence type="ECO:0000313" key="3">
    <source>
        <dbReference type="Proteomes" id="UP000472676"/>
    </source>
</evidence>
<reference evidence="2 3" key="1">
    <citation type="journal article" date="2014" name="Int. J. Syst. Evol. Microbiol.">
        <title>Solimonas terrae sp. nov., isolated from soil.</title>
        <authorList>
            <person name="Kim S.J."/>
            <person name="Moon J.Y."/>
            <person name="Weon H.Y."/>
            <person name="Ahn J.H."/>
            <person name="Chen W.M."/>
            <person name="Kwon S.W."/>
        </authorList>
    </citation>
    <scope>NUCLEOTIDE SEQUENCE [LARGE SCALE GENOMIC DNA]</scope>
    <source>
        <strain evidence="2 3">KIS83-12</strain>
    </source>
</reference>
<proteinExistence type="predicted"/>
<dbReference type="Gene3D" id="3.40.50.1820">
    <property type="entry name" value="alpha/beta hydrolase"/>
    <property type="match status" value="1"/>
</dbReference>
<evidence type="ECO:0000313" key="2">
    <source>
        <dbReference type="EMBL" id="NGY05753.1"/>
    </source>
</evidence>
<dbReference type="GO" id="GO:0016020">
    <property type="term" value="C:membrane"/>
    <property type="evidence" value="ECO:0007669"/>
    <property type="project" value="TreeGrafter"/>
</dbReference>
<sequence length="301" mass="32304">MNANGSGDAPIETPAWLAAALAHEPDVRRVASGGSEVELLTWGERGRPGLFLLHGAAAHAHWWDGVAPLLARDRRVAAMSLPGHGASAWRERYSSADFFEDARACVRATGLDDAGPPIFIGHSMGGAHLMHGAIHAPEAMRALVLVDTSFRAPGAGKPDAAAPARRLSASEAEARQRFRLMPPGPAREPALLEHVARHSLMQIADAGGAAGWCWRADPAYWQKFERGIEQGPYPVPLRPRVPTAHLIAGESHVASIVDHLPLGDEVRRIVLADCGHHVMLDRPLVLVEALRDLLATWPAAQ</sequence>
<dbReference type="InterPro" id="IPR050266">
    <property type="entry name" value="AB_hydrolase_sf"/>
</dbReference>
<feature type="domain" description="AB hydrolase-1" evidence="1">
    <location>
        <begin position="50"/>
        <end position="289"/>
    </location>
</feature>
<protein>
    <submittedName>
        <fullName evidence="2">Alpha/beta hydrolase</fullName>
    </submittedName>
</protein>
<dbReference type="InterPro" id="IPR029058">
    <property type="entry name" value="AB_hydrolase_fold"/>
</dbReference>
<gene>
    <name evidence="2" type="ORF">G7Y85_13345</name>
</gene>
<evidence type="ECO:0000259" key="1">
    <source>
        <dbReference type="Pfam" id="PF12697"/>
    </source>
</evidence>
<dbReference type="InterPro" id="IPR000073">
    <property type="entry name" value="AB_hydrolase_1"/>
</dbReference>
<dbReference type="PANTHER" id="PTHR43798:SF33">
    <property type="entry name" value="HYDROLASE, PUTATIVE (AFU_ORTHOLOGUE AFUA_2G14860)-RELATED"/>
    <property type="match status" value="1"/>
</dbReference>
<dbReference type="PRINTS" id="PR00111">
    <property type="entry name" value="ABHYDROLASE"/>
</dbReference>
<dbReference type="SUPFAM" id="SSF53474">
    <property type="entry name" value="alpha/beta-Hydrolases"/>
    <property type="match status" value="1"/>
</dbReference>
<keyword evidence="2" id="KW-0378">Hydrolase</keyword>
<dbReference type="EMBL" id="JAAMOW010000006">
    <property type="protein sequence ID" value="NGY05753.1"/>
    <property type="molecule type" value="Genomic_DNA"/>
</dbReference>
<dbReference type="Pfam" id="PF12697">
    <property type="entry name" value="Abhydrolase_6"/>
    <property type="match status" value="1"/>
</dbReference>
<comment type="caution">
    <text evidence="2">The sequence shown here is derived from an EMBL/GenBank/DDBJ whole genome shotgun (WGS) entry which is preliminary data.</text>
</comment>
<dbReference type="PANTHER" id="PTHR43798">
    <property type="entry name" value="MONOACYLGLYCEROL LIPASE"/>
    <property type="match status" value="1"/>
</dbReference>
<dbReference type="RefSeq" id="WP_166257849.1">
    <property type="nucleotide sequence ID" value="NZ_JAAMOW010000006.1"/>
</dbReference>
<dbReference type="Proteomes" id="UP000472676">
    <property type="component" value="Unassembled WGS sequence"/>
</dbReference>
<dbReference type="AlphaFoldDB" id="A0A6M2BUF6"/>